<dbReference type="InParanoid" id="D3B0S6"/>
<organism evidence="1 2">
    <name type="scientific">Heterostelium pallidum (strain ATCC 26659 / Pp 5 / PN500)</name>
    <name type="common">Cellular slime mold</name>
    <name type="synonym">Polysphondylium pallidum</name>
    <dbReference type="NCBI Taxonomy" id="670386"/>
    <lineage>
        <taxon>Eukaryota</taxon>
        <taxon>Amoebozoa</taxon>
        <taxon>Evosea</taxon>
        <taxon>Eumycetozoa</taxon>
        <taxon>Dictyostelia</taxon>
        <taxon>Acytosteliales</taxon>
        <taxon>Acytosteliaceae</taxon>
        <taxon>Heterostelium</taxon>
    </lineage>
</organism>
<proteinExistence type="predicted"/>
<accession>D3B0S6</accession>
<dbReference type="Proteomes" id="UP000001396">
    <property type="component" value="Unassembled WGS sequence"/>
</dbReference>
<dbReference type="AlphaFoldDB" id="D3B0S6"/>
<comment type="caution">
    <text evidence="1">The sequence shown here is derived from an EMBL/GenBank/DDBJ whole genome shotgun (WGS) entry which is preliminary data.</text>
</comment>
<evidence type="ECO:0000313" key="2">
    <source>
        <dbReference type="Proteomes" id="UP000001396"/>
    </source>
</evidence>
<dbReference type="InterPro" id="IPR032675">
    <property type="entry name" value="LRR_dom_sf"/>
</dbReference>
<evidence type="ECO:0000313" key="1">
    <source>
        <dbReference type="EMBL" id="EFA84900.1"/>
    </source>
</evidence>
<dbReference type="SUPFAM" id="SSF52047">
    <property type="entry name" value="RNI-like"/>
    <property type="match status" value="1"/>
</dbReference>
<name>D3B0S6_HETP5</name>
<protein>
    <submittedName>
        <fullName evidence="1">Uncharacterized protein</fullName>
    </submittedName>
</protein>
<gene>
    <name evidence="1" type="ORF">PPL_01893</name>
</gene>
<sequence>MTTKEILDQQQLFSRDELENMNRKELENLMVKYSIKYHGLQIRKTKPKLIELIEKYQDQIIDLKSKLVIDNSMEQYHRGTVEYRLPTLIINRIIRDLWHDDIYFSLGKHCLRSNYRWLLSIALVSKEFFKLISLLFTRFAHVNTADFQSNNPSQHLMNSVASRFSILKNISHLTLSMSIFVEIINRTTYKSVEIGLIFNRVRTLRLKNYVMFQDDHCKSIIQHMPNLESLTLPTIPIGIDSNKNLFELLKEIPKLTSLDLSFTIFFKLDFSIEMISSSIQKLKLPIVHNFKLSDTHRITTLGLSGLDCQMINSQFKQITKLIFFNEISSEAEKILKVLLCSPDCKVNTLYVHNGKWIDEVLGQNQTITTLDITDDLETTFKASLKSTSIKLFIFLKSIFFPNDSYQQKIGQATGYVHYKSKNRNVHQQKCYAKKIYHASQNANDNKTIEATYPNIKFLYFVPKEV</sequence>
<dbReference type="Gene3D" id="3.80.10.10">
    <property type="entry name" value="Ribonuclease Inhibitor"/>
    <property type="match status" value="1"/>
</dbReference>
<dbReference type="RefSeq" id="XP_020437010.1">
    <property type="nucleotide sequence ID" value="XM_020572893.1"/>
</dbReference>
<dbReference type="GeneID" id="31357419"/>
<keyword evidence="2" id="KW-1185">Reference proteome</keyword>
<reference evidence="1 2" key="1">
    <citation type="journal article" date="2011" name="Genome Res.">
        <title>Phylogeny-wide analysis of social amoeba genomes highlights ancient origins for complex intercellular communication.</title>
        <authorList>
            <person name="Heidel A.J."/>
            <person name="Lawal H.M."/>
            <person name="Felder M."/>
            <person name="Schilde C."/>
            <person name="Helps N.R."/>
            <person name="Tunggal B."/>
            <person name="Rivero F."/>
            <person name="John U."/>
            <person name="Schleicher M."/>
            <person name="Eichinger L."/>
            <person name="Platzer M."/>
            <person name="Noegel A.A."/>
            <person name="Schaap P."/>
            <person name="Gloeckner G."/>
        </authorList>
    </citation>
    <scope>NUCLEOTIDE SEQUENCE [LARGE SCALE GENOMIC DNA]</scope>
    <source>
        <strain evidence="2">ATCC 26659 / Pp 5 / PN500</strain>
    </source>
</reference>
<dbReference type="EMBL" id="ADBJ01000008">
    <property type="protein sequence ID" value="EFA84900.1"/>
    <property type="molecule type" value="Genomic_DNA"/>
</dbReference>